<dbReference type="GO" id="GO:0006412">
    <property type="term" value="P:translation"/>
    <property type="evidence" value="ECO:0007669"/>
    <property type="project" value="InterPro"/>
</dbReference>
<dbReference type="PANTHER" id="PTHR13477:SF0">
    <property type="entry name" value="LARGE RIBOSOMAL SUBUNIT PROTEIN ML49"/>
    <property type="match status" value="1"/>
</dbReference>
<reference evidence="8 9" key="1">
    <citation type="journal article" date="2006" name="Nature">
        <title>Insights from the genome of the biotrophic fungal plant pathogen Ustilago maydis.</title>
        <authorList>
            <person name="Kamper J."/>
            <person name="Kahmann R."/>
            <person name="Bolker M."/>
            <person name="Ma L.J."/>
            <person name="Brefort T."/>
            <person name="Saville B.J."/>
            <person name="Banuett F."/>
            <person name="Kronstad J.W."/>
            <person name="Gold S.E."/>
            <person name="Muller O."/>
            <person name="Perlin M.H."/>
            <person name="Wosten H.A."/>
            <person name="de Vries R."/>
            <person name="Ruiz-Herrera J."/>
            <person name="Reynaga-Pena C.G."/>
            <person name="Snetselaar K."/>
            <person name="McCann M."/>
            <person name="Perez-Martin J."/>
            <person name="Feldbrugge M."/>
            <person name="Basse C.W."/>
            <person name="Steinberg G."/>
            <person name="Ibeas J.I."/>
            <person name="Holloman W."/>
            <person name="Guzman P."/>
            <person name="Farman M."/>
            <person name="Stajich J.E."/>
            <person name="Sentandreu R."/>
            <person name="Gonzalez-Prieto J.M."/>
            <person name="Kennell J.C."/>
            <person name="Molina L."/>
            <person name="Schirawski J."/>
            <person name="Mendoza-Mendoza A."/>
            <person name="Greilinger D."/>
            <person name="Munch K."/>
            <person name="Rossel N."/>
            <person name="Scherer M."/>
            <person name="Vranes M."/>
            <person name="Ladendorf O."/>
            <person name="Vincon V."/>
            <person name="Fuchs U."/>
            <person name="Sandrock B."/>
            <person name="Meng S."/>
            <person name="Ho E.C."/>
            <person name="Cahill M.J."/>
            <person name="Boyce K.J."/>
            <person name="Klose J."/>
            <person name="Klosterman S.J."/>
            <person name="Deelstra H.J."/>
            <person name="Ortiz-Castellanos L."/>
            <person name="Li W."/>
            <person name="Sanchez-Alonso P."/>
            <person name="Schreier P.H."/>
            <person name="Hauser-Hahn I."/>
            <person name="Vaupel M."/>
            <person name="Koopmann E."/>
            <person name="Friedrich G."/>
            <person name="Voss H."/>
            <person name="Schluter T."/>
            <person name="Margolis J."/>
            <person name="Platt D."/>
            <person name="Swimmer C."/>
            <person name="Gnirke A."/>
            <person name="Chen F."/>
            <person name="Vysotskaia V."/>
            <person name="Mannhaupt G."/>
            <person name="Guldener U."/>
            <person name="Munsterkotter M."/>
            <person name="Haase D."/>
            <person name="Oesterheld M."/>
            <person name="Mewes H.W."/>
            <person name="Mauceli E.W."/>
            <person name="DeCaprio D."/>
            <person name="Wade C.M."/>
            <person name="Butler J."/>
            <person name="Young S."/>
            <person name="Jaffe D.B."/>
            <person name="Calvo S."/>
            <person name="Nusbaum C."/>
            <person name="Galagan J."/>
            <person name="Birren B.W."/>
        </authorList>
    </citation>
    <scope>NUCLEOTIDE SEQUENCE [LARGE SCALE GENOMIC DNA]</scope>
    <source>
        <strain evidence="9">DSM 14603 / FGSC 9021 / UM521</strain>
    </source>
</reference>
<dbReference type="eggNOG" id="KOG4034">
    <property type="taxonomic scope" value="Eukaryota"/>
</dbReference>
<comment type="similarity">
    <text evidence="2">Belongs to the mitochondrion-specific ribosomal protein mL49 family.</text>
</comment>
<feature type="region of interest" description="Disordered" evidence="7">
    <location>
        <begin position="37"/>
        <end position="82"/>
    </location>
</feature>
<keyword evidence="3" id="KW-0689">Ribosomal protein</keyword>
<dbReference type="EMBL" id="CM003140">
    <property type="protein sequence ID" value="KIS72338.1"/>
    <property type="molecule type" value="Genomic_DNA"/>
</dbReference>
<dbReference type="OrthoDB" id="19439at2759"/>
<keyword evidence="5" id="KW-0687">Ribonucleoprotein</keyword>
<dbReference type="Proteomes" id="UP000000561">
    <property type="component" value="Chromosome 1"/>
</dbReference>
<dbReference type="Gene3D" id="3.30.780.10">
    <property type="entry name" value="SUI1-like domain"/>
    <property type="match status" value="1"/>
</dbReference>
<accession>A0A0D1D1S1</accession>
<gene>
    <name evidence="8" type="ORF">UMAG_00745</name>
</gene>
<keyword evidence="9" id="KW-1185">Reference proteome</keyword>
<dbReference type="GO" id="GO:0005762">
    <property type="term" value="C:mitochondrial large ribosomal subunit"/>
    <property type="evidence" value="ECO:0000318"/>
    <property type="project" value="GO_Central"/>
</dbReference>
<dbReference type="PANTHER" id="PTHR13477">
    <property type="entry name" value="MITOCHONDRIAL 39S RIBOSOMAL PROTEIN L49"/>
    <property type="match status" value="1"/>
</dbReference>
<dbReference type="InterPro" id="IPR007740">
    <property type="entry name" value="Ribosomal_mL49"/>
</dbReference>
<dbReference type="AlphaFoldDB" id="A0A0D1D1S1"/>
<evidence type="ECO:0000256" key="7">
    <source>
        <dbReference type="SAM" id="MobiDB-lite"/>
    </source>
</evidence>
<dbReference type="KEGG" id="uma:UMAG_00745"/>
<dbReference type="OMA" id="MPKYELI"/>
<proteinExistence type="inferred from homology"/>
<protein>
    <recommendedName>
        <fullName evidence="6">Large ribosomal subunit protein mL49</fullName>
    </recommendedName>
</protein>
<dbReference type="InParanoid" id="A0A0D1D1S1"/>
<feature type="compositionally biased region" description="Low complexity" evidence="7">
    <location>
        <begin position="41"/>
        <end position="81"/>
    </location>
</feature>
<name>A0A0D1D1S1_MYCMD</name>
<organism evidence="8 9">
    <name type="scientific">Mycosarcoma maydis</name>
    <name type="common">Corn smut fungus</name>
    <name type="synonym">Ustilago maydis</name>
    <dbReference type="NCBI Taxonomy" id="5270"/>
    <lineage>
        <taxon>Eukaryota</taxon>
        <taxon>Fungi</taxon>
        <taxon>Dikarya</taxon>
        <taxon>Basidiomycota</taxon>
        <taxon>Ustilaginomycotina</taxon>
        <taxon>Ustilaginomycetes</taxon>
        <taxon>Ustilaginales</taxon>
        <taxon>Ustilaginaceae</taxon>
        <taxon>Mycosarcoma</taxon>
    </lineage>
</organism>
<dbReference type="STRING" id="237631.A0A0D1D1S1"/>
<evidence type="ECO:0000256" key="1">
    <source>
        <dbReference type="ARBA" id="ARBA00004173"/>
    </source>
</evidence>
<feature type="region of interest" description="Disordered" evidence="7">
    <location>
        <begin position="146"/>
        <end position="169"/>
    </location>
</feature>
<evidence type="ECO:0000256" key="6">
    <source>
        <dbReference type="ARBA" id="ARBA00035191"/>
    </source>
</evidence>
<evidence type="ECO:0000313" key="8">
    <source>
        <dbReference type="EMBL" id="KIS72338.1"/>
    </source>
</evidence>
<evidence type="ECO:0000256" key="4">
    <source>
        <dbReference type="ARBA" id="ARBA00023128"/>
    </source>
</evidence>
<dbReference type="GeneID" id="23561959"/>
<evidence type="ECO:0000256" key="2">
    <source>
        <dbReference type="ARBA" id="ARBA00005677"/>
    </source>
</evidence>
<keyword evidence="4" id="KW-0496">Mitochondrion</keyword>
<dbReference type="Pfam" id="PF05046">
    <property type="entry name" value="Img2"/>
    <property type="match status" value="1"/>
</dbReference>
<dbReference type="RefSeq" id="XP_011386526.1">
    <property type="nucleotide sequence ID" value="XM_011388224.1"/>
</dbReference>
<evidence type="ECO:0000313" key="9">
    <source>
        <dbReference type="Proteomes" id="UP000000561"/>
    </source>
</evidence>
<comment type="subcellular location">
    <subcellularLocation>
        <location evidence="1">Mitochondrion</location>
    </subcellularLocation>
</comment>
<evidence type="ECO:0000256" key="5">
    <source>
        <dbReference type="ARBA" id="ARBA00023274"/>
    </source>
</evidence>
<dbReference type="GO" id="GO:0003735">
    <property type="term" value="F:structural constituent of ribosome"/>
    <property type="evidence" value="ECO:0000318"/>
    <property type="project" value="GO_Central"/>
</dbReference>
<dbReference type="VEuPathDB" id="FungiDB:UMAG_00745"/>
<evidence type="ECO:0000256" key="3">
    <source>
        <dbReference type="ARBA" id="ARBA00022980"/>
    </source>
</evidence>
<sequence>MALIGRANLRTALRLPTFSSSSFASTSVIASTSKLTFRPNSTDASAPSSSSSSSSSYSSSSSSSSTASTSSEAGSPSDGSTPVRYSYFVPRVGKTLSSFPVYTDVRNGGTRIMTEVRKIQGSVSDLQTDLSLFLSETYTRQDASPFNQVNKKPLRPKPGRKLLDRTGNPTYLDPVQSAKVQSSGKLKIRGNRVNDVKAFLESRGF</sequence>